<reference evidence="2 3" key="1">
    <citation type="journal article" date="2018" name="ISME J.">
        <title>Endosymbiont genomes yield clues of tubeworm success.</title>
        <authorList>
            <person name="Li Y."/>
            <person name="Liles M.R."/>
            <person name="Halanych K.M."/>
        </authorList>
    </citation>
    <scope>NUCLEOTIDE SEQUENCE [LARGE SCALE GENOMIC DNA]</scope>
    <source>
        <strain evidence="2">A1464</strain>
    </source>
</reference>
<gene>
    <name evidence="2" type="ORF">DIZ80_09135</name>
</gene>
<evidence type="ECO:0000313" key="3">
    <source>
        <dbReference type="Proteomes" id="UP000254266"/>
    </source>
</evidence>
<accession>A0A370DC33</accession>
<name>A0A370DC33_9GAMM</name>
<dbReference type="Proteomes" id="UP000254266">
    <property type="component" value="Unassembled WGS sequence"/>
</dbReference>
<evidence type="ECO:0000256" key="1">
    <source>
        <dbReference type="SAM" id="SignalP"/>
    </source>
</evidence>
<dbReference type="EMBL" id="QFXC01000011">
    <property type="protein sequence ID" value="RDH82445.1"/>
    <property type="molecule type" value="Genomic_DNA"/>
</dbReference>
<keyword evidence="1" id="KW-0732">Signal</keyword>
<organism evidence="2 3">
    <name type="scientific">endosymbiont of Galathealinum brachiosum</name>
    <dbReference type="NCBI Taxonomy" id="2200906"/>
    <lineage>
        <taxon>Bacteria</taxon>
        <taxon>Pseudomonadati</taxon>
        <taxon>Pseudomonadota</taxon>
        <taxon>Gammaproteobacteria</taxon>
        <taxon>sulfur-oxidizing symbionts</taxon>
    </lineage>
</organism>
<feature type="signal peptide" evidence="1">
    <location>
        <begin position="1"/>
        <end position="23"/>
    </location>
</feature>
<protein>
    <submittedName>
        <fullName evidence="2">Uncharacterized protein</fullName>
    </submittedName>
</protein>
<dbReference type="AlphaFoldDB" id="A0A370DC33"/>
<evidence type="ECO:0000313" key="2">
    <source>
        <dbReference type="EMBL" id="RDH82445.1"/>
    </source>
</evidence>
<comment type="caution">
    <text evidence="2">The sequence shown here is derived from an EMBL/GenBank/DDBJ whole genome shotgun (WGS) entry which is preliminary data.</text>
</comment>
<keyword evidence="3" id="KW-1185">Reference proteome</keyword>
<sequence length="186" mass="18994">MNIKHKLLIGFIPLLFVSQNISAGDYTVPKTYVDGDSLIAADLNAENTNLKAAIDDNNSKATTNTSNITINDGAISTLQSSVTALEGAAAITIITVVGSTSINDGTFGCAIARCPVSHPVATGGGVAPQNVLTMIVTQSSPRINDAAVNTLTADGEYGSPDGWQACAVNNSGSVHQLVATAVCANF</sequence>
<feature type="chain" id="PRO_5016604023" evidence="1">
    <location>
        <begin position="24"/>
        <end position="186"/>
    </location>
</feature>
<proteinExistence type="predicted"/>